<dbReference type="PANTHER" id="PTHR47775:SF1">
    <property type="entry name" value="BUD SITE SELECTION PROTEIN 14"/>
    <property type="match status" value="1"/>
</dbReference>
<evidence type="ECO:0000313" key="1">
    <source>
        <dbReference type="EMBL" id="RCH78194.1"/>
    </source>
</evidence>
<dbReference type="GO" id="GO:0051286">
    <property type="term" value="C:cell tip"/>
    <property type="evidence" value="ECO:0007669"/>
    <property type="project" value="TreeGrafter"/>
</dbReference>
<accession>A0A367IKI3</accession>
<dbReference type="STRING" id="86630.A0A367IKI3"/>
<comment type="caution">
    <text evidence="1">The sequence shown here is derived from an EMBL/GenBank/DDBJ whole genome shotgun (WGS) entry which is preliminary data.</text>
</comment>
<evidence type="ECO:0008006" key="3">
    <source>
        <dbReference type="Google" id="ProtNLM"/>
    </source>
</evidence>
<name>A0A367IKI3_RHIAZ</name>
<dbReference type="GO" id="GO:0030950">
    <property type="term" value="P:establishment or maintenance of actin cytoskeleton polarity"/>
    <property type="evidence" value="ECO:0007669"/>
    <property type="project" value="TreeGrafter"/>
</dbReference>
<gene>
    <name evidence="1" type="ORF">CU097_001131</name>
</gene>
<feature type="non-terminal residue" evidence="1">
    <location>
        <position position="1"/>
    </location>
</feature>
<dbReference type="GO" id="GO:0015630">
    <property type="term" value="C:microtubule cytoskeleton"/>
    <property type="evidence" value="ECO:0007669"/>
    <property type="project" value="TreeGrafter"/>
</dbReference>
<dbReference type="PANTHER" id="PTHR47775">
    <property type="entry name" value="BUD SITE SELECTION PROTEIN 14"/>
    <property type="match status" value="1"/>
</dbReference>
<dbReference type="EMBL" id="PJQL01005356">
    <property type="protein sequence ID" value="RCH78194.1"/>
    <property type="molecule type" value="Genomic_DNA"/>
</dbReference>
<dbReference type="InterPro" id="IPR053039">
    <property type="entry name" value="Polarity_Bud-Selection_Reg"/>
</dbReference>
<dbReference type="OrthoDB" id="196165at2759"/>
<evidence type="ECO:0000313" key="2">
    <source>
        <dbReference type="Proteomes" id="UP000252139"/>
    </source>
</evidence>
<dbReference type="AlphaFoldDB" id="A0A367IKI3"/>
<dbReference type="GO" id="GO:0008104">
    <property type="term" value="P:intracellular protein localization"/>
    <property type="evidence" value="ECO:0007669"/>
    <property type="project" value="TreeGrafter"/>
</dbReference>
<keyword evidence="2" id="KW-1185">Reference proteome</keyword>
<reference evidence="1 2" key="1">
    <citation type="journal article" date="2018" name="G3 (Bethesda)">
        <title>Phylogenetic and Phylogenomic Definition of Rhizopus Species.</title>
        <authorList>
            <person name="Gryganskyi A.P."/>
            <person name="Golan J."/>
            <person name="Dolatabadi S."/>
            <person name="Mondo S."/>
            <person name="Robb S."/>
            <person name="Idnurm A."/>
            <person name="Muszewska A."/>
            <person name="Steczkiewicz K."/>
            <person name="Masonjones S."/>
            <person name="Liao H.L."/>
            <person name="Gajdeczka M.T."/>
            <person name="Anike F."/>
            <person name="Vuek A."/>
            <person name="Anishchenko I.M."/>
            <person name="Voigt K."/>
            <person name="de Hoog G.S."/>
            <person name="Smith M.E."/>
            <person name="Heitman J."/>
            <person name="Vilgalys R."/>
            <person name="Stajich J.E."/>
        </authorList>
    </citation>
    <scope>NUCLEOTIDE SEQUENCE [LARGE SCALE GENOMIC DNA]</scope>
    <source>
        <strain evidence="1 2">CBS 357.93</strain>
    </source>
</reference>
<feature type="non-terminal residue" evidence="1">
    <location>
        <position position="142"/>
    </location>
</feature>
<sequence length="142" mass="16234">TNEVGYIPAENIETPYERLARLNKHRNVEITSPSMQDTASQTTVHPLTTNVRRVIISDNSKVQELYQESEYCEMKMDDDEDDLIEPITQEKIEIPQETPDDGLLQELRVFAGNIGHGPLFHTFLISYQTAAEELVQLAINKF</sequence>
<proteinExistence type="predicted"/>
<dbReference type="Proteomes" id="UP000252139">
    <property type="component" value="Unassembled WGS sequence"/>
</dbReference>
<protein>
    <recommendedName>
        <fullName evidence="3">SH3 domain-containing protein</fullName>
    </recommendedName>
</protein>
<organism evidence="1 2">
    <name type="scientific">Rhizopus azygosporus</name>
    <name type="common">Rhizopus microsporus var. azygosporus</name>
    <dbReference type="NCBI Taxonomy" id="86630"/>
    <lineage>
        <taxon>Eukaryota</taxon>
        <taxon>Fungi</taxon>
        <taxon>Fungi incertae sedis</taxon>
        <taxon>Mucoromycota</taxon>
        <taxon>Mucoromycotina</taxon>
        <taxon>Mucoromycetes</taxon>
        <taxon>Mucorales</taxon>
        <taxon>Mucorineae</taxon>
        <taxon>Rhizopodaceae</taxon>
        <taxon>Rhizopus</taxon>
    </lineage>
</organism>